<dbReference type="InterPro" id="IPR019251">
    <property type="entry name" value="DUF2231_TM"/>
</dbReference>
<keyword evidence="1" id="KW-0812">Transmembrane</keyword>
<feature type="domain" description="DUF2231" evidence="2">
    <location>
        <begin position="7"/>
        <end position="154"/>
    </location>
</feature>
<feature type="transmembrane region" description="Helical" evidence="1">
    <location>
        <begin position="115"/>
        <end position="137"/>
    </location>
</feature>
<reference evidence="4" key="1">
    <citation type="journal article" date="2019" name="Int. J. Syst. Evol. Microbiol.">
        <title>The Global Catalogue of Microorganisms (GCM) 10K type strain sequencing project: providing services to taxonomists for standard genome sequencing and annotation.</title>
        <authorList>
            <consortium name="The Broad Institute Genomics Platform"/>
            <consortium name="The Broad Institute Genome Sequencing Center for Infectious Disease"/>
            <person name="Wu L."/>
            <person name="Ma J."/>
        </authorList>
    </citation>
    <scope>NUCLEOTIDE SEQUENCE [LARGE SCALE GENOMIC DNA]</scope>
    <source>
        <strain evidence="4">JCM 16378</strain>
    </source>
</reference>
<name>A0ABP6GZ95_9MICO</name>
<keyword evidence="1" id="KW-0472">Membrane</keyword>
<dbReference type="Proteomes" id="UP001501326">
    <property type="component" value="Unassembled WGS sequence"/>
</dbReference>
<feature type="transmembrane region" description="Helical" evidence="1">
    <location>
        <begin position="12"/>
        <end position="34"/>
    </location>
</feature>
<feature type="transmembrane region" description="Helical" evidence="1">
    <location>
        <begin position="86"/>
        <end position="103"/>
    </location>
</feature>
<evidence type="ECO:0000259" key="2">
    <source>
        <dbReference type="Pfam" id="PF09990"/>
    </source>
</evidence>
<accession>A0ABP6GZ95</accession>
<sequence length="157" mass="16335">MFDTIFGLPVHALVVHGVVVLLPLMAVVTLVWAWRRPARPATGWLVVAADLVVTAMTFVAKESGEALQRRLGGRAALEHGELADPLPLIAGALLLTAVLVQVHRTRGDGAGGRSAGLRTGLSVLVTAAAAVVVVWTVRVGHSGAEAVWGEIVSNTSQ</sequence>
<evidence type="ECO:0000313" key="3">
    <source>
        <dbReference type="EMBL" id="GAA2733466.1"/>
    </source>
</evidence>
<proteinExistence type="predicted"/>
<feature type="transmembrane region" description="Helical" evidence="1">
    <location>
        <begin position="41"/>
        <end position="60"/>
    </location>
</feature>
<dbReference type="EMBL" id="BAAARN010000001">
    <property type="protein sequence ID" value="GAA2733466.1"/>
    <property type="molecule type" value="Genomic_DNA"/>
</dbReference>
<keyword evidence="1" id="KW-1133">Transmembrane helix</keyword>
<protein>
    <recommendedName>
        <fullName evidence="2">DUF2231 domain-containing protein</fullName>
    </recommendedName>
</protein>
<dbReference type="RefSeq" id="WP_344191132.1">
    <property type="nucleotide sequence ID" value="NZ_BAAARN010000001.1"/>
</dbReference>
<keyword evidence="4" id="KW-1185">Reference proteome</keyword>
<evidence type="ECO:0000313" key="4">
    <source>
        <dbReference type="Proteomes" id="UP001501326"/>
    </source>
</evidence>
<gene>
    <name evidence="3" type="ORF">GCM10009867_11490</name>
</gene>
<comment type="caution">
    <text evidence="3">The sequence shown here is derived from an EMBL/GenBank/DDBJ whole genome shotgun (WGS) entry which is preliminary data.</text>
</comment>
<evidence type="ECO:0000256" key="1">
    <source>
        <dbReference type="SAM" id="Phobius"/>
    </source>
</evidence>
<organism evidence="3 4">
    <name type="scientific">Pedococcus aerophilus</name>
    <dbReference type="NCBI Taxonomy" id="436356"/>
    <lineage>
        <taxon>Bacteria</taxon>
        <taxon>Bacillati</taxon>
        <taxon>Actinomycetota</taxon>
        <taxon>Actinomycetes</taxon>
        <taxon>Micrococcales</taxon>
        <taxon>Intrasporangiaceae</taxon>
        <taxon>Pedococcus</taxon>
    </lineage>
</organism>
<dbReference type="Pfam" id="PF09990">
    <property type="entry name" value="DUF2231"/>
    <property type="match status" value="1"/>
</dbReference>